<feature type="region of interest" description="Disordered" evidence="1">
    <location>
        <begin position="60"/>
        <end position="108"/>
    </location>
</feature>
<evidence type="ECO:0008006" key="4">
    <source>
        <dbReference type="Google" id="ProtNLM"/>
    </source>
</evidence>
<dbReference type="RefSeq" id="WP_145101565.1">
    <property type="nucleotide sequence ID" value="NZ_CP036348.1"/>
</dbReference>
<dbReference type="KEGG" id="rcf:Poly24_49510"/>
<evidence type="ECO:0000313" key="3">
    <source>
        <dbReference type="Proteomes" id="UP000315082"/>
    </source>
</evidence>
<dbReference type="AlphaFoldDB" id="A0A518K091"/>
<dbReference type="Proteomes" id="UP000315082">
    <property type="component" value="Chromosome"/>
</dbReference>
<dbReference type="SUPFAM" id="SSF53474">
    <property type="entry name" value="alpha/beta-Hydrolases"/>
    <property type="match status" value="1"/>
</dbReference>
<evidence type="ECO:0000256" key="1">
    <source>
        <dbReference type="SAM" id="MobiDB-lite"/>
    </source>
</evidence>
<organism evidence="2 3">
    <name type="scientific">Rosistilla carotiformis</name>
    <dbReference type="NCBI Taxonomy" id="2528017"/>
    <lineage>
        <taxon>Bacteria</taxon>
        <taxon>Pseudomonadati</taxon>
        <taxon>Planctomycetota</taxon>
        <taxon>Planctomycetia</taxon>
        <taxon>Pirellulales</taxon>
        <taxon>Pirellulaceae</taxon>
        <taxon>Rosistilla</taxon>
    </lineage>
</organism>
<name>A0A518K091_9BACT</name>
<reference evidence="2 3" key="1">
    <citation type="submission" date="2019-02" db="EMBL/GenBank/DDBJ databases">
        <title>Deep-cultivation of Planctomycetes and their phenomic and genomic characterization uncovers novel biology.</title>
        <authorList>
            <person name="Wiegand S."/>
            <person name="Jogler M."/>
            <person name="Boedeker C."/>
            <person name="Pinto D."/>
            <person name="Vollmers J."/>
            <person name="Rivas-Marin E."/>
            <person name="Kohn T."/>
            <person name="Peeters S.H."/>
            <person name="Heuer A."/>
            <person name="Rast P."/>
            <person name="Oberbeckmann S."/>
            <person name="Bunk B."/>
            <person name="Jeske O."/>
            <person name="Meyerdierks A."/>
            <person name="Storesund J.E."/>
            <person name="Kallscheuer N."/>
            <person name="Luecker S."/>
            <person name="Lage O.M."/>
            <person name="Pohl T."/>
            <person name="Merkel B.J."/>
            <person name="Hornburger P."/>
            <person name="Mueller R.-W."/>
            <person name="Bruemmer F."/>
            <person name="Labrenz M."/>
            <person name="Spormann A.M."/>
            <person name="Op den Camp H."/>
            <person name="Overmann J."/>
            <person name="Amann R."/>
            <person name="Jetten M.S.M."/>
            <person name="Mascher T."/>
            <person name="Medema M.H."/>
            <person name="Devos D.P."/>
            <person name="Kaster A.-K."/>
            <person name="Ovreas L."/>
            <person name="Rohde M."/>
            <person name="Galperin M.Y."/>
            <person name="Jogler C."/>
        </authorList>
    </citation>
    <scope>NUCLEOTIDE SEQUENCE [LARGE SCALE GENOMIC DNA]</scope>
    <source>
        <strain evidence="2 3">Poly24</strain>
    </source>
</reference>
<dbReference type="EMBL" id="CP036348">
    <property type="protein sequence ID" value="QDV71217.1"/>
    <property type="molecule type" value="Genomic_DNA"/>
</dbReference>
<proteinExistence type="predicted"/>
<protein>
    <recommendedName>
        <fullName evidence="4">Alpha/beta hydrolase family protein</fullName>
    </recommendedName>
</protein>
<sequence>MDIRASEDVSADIPWFSVSQSMTMQYSLAFGLLLFLLQVAGPSYAQPALTPPIVAPAEVASDGEASPAPNVPAEGTPAADATLPGDPDAAEPTPPAAMSEVDEADQSLLDQPAPESVAADAVTKEAIEAELETTPLEEFDVRESDEVWTISSRHVGSRHATIESLQYRRRIDGGRWVNESASRFLSPYSGPGKQQTIFLIHGNRTPETKAIRRGLQTYDQTVLGSRPISTSIRFVIWMWPADQIKGQVRDVRVKAERADLHAFHFARLMTFIQTQEPVAVIGYSFGGRLAIGAMHLMGGGSLCGSRLPNTPVSAVRVNLGLVAPAIRNDCFITTRTQALYPVQRLFLLHNSRDQYLKLYRFLKLDNNTPALGYTGICGINRLPLSRDHIRQFDASQSVGSDHDYLEYLTDKRIDALARQNLFTGAPLSPASQMSIGAPIQRLPAASIRLSP</sequence>
<accession>A0A518K091</accession>
<evidence type="ECO:0000313" key="2">
    <source>
        <dbReference type="EMBL" id="QDV71217.1"/>
    </source>
</evidence>
<dbReference type="InterPro" id="IPR029058">
    <property type="entry name" value="AB_hydrolase_fold"/>
</dbReference>
<keyword evidence="3" id="KW-1185">Reference proteome</keyword>
<dbReference type="OrthoDB" id="241925at2"/>
<gene>
    <name evidence="2" type="ORF">Poly24_49510</name>
</gene>